<comment type="caution">
    <text evidence="1">The sequence shown here is derived from an EMBL/GenBank/DDBJ whole genome shotgun (WGS) entry which is preliminary data.</text>
</comment>
<evidence type="ECO:0000313" key="2">
    <source>
        <dbReference type="Proteomes" id="UP001205185"/>
    </source>
</evidence>
<organism evidence="1 2">
    <name type="scientific">Actinokineospora diospyrosa</name>
    <dbReference type="NCBI Taxonomy" id="103728"/>
    <lineage>
        <taxon>Bacteria</taxon>
        <taxon>Bacillati</taxon>
        <taxon>Actinomycetota</taxon>
        <taxon>Actinomycetes</taxon>
        <taxon>Pseudonocardiales</taxon>
        <taxon>Pseudonocardiaceae</taxon>
        <taxon>Actinokineospora</taxon>
    </lineage>
</organism>
<dbReference type="InterPro" id="IPR011042">
    <property type="entry name" value="6-blade_b-propeller_TolB-like"/>
</dbReference>
<dbReference type="Gene3D" id="2.120.10.30">
    <property type="entry name" value="TolB, C-terminal domain"/>
    <property type="match status" value="1"/>
</dbReference>
<dbReference type="Proteomes" id="UP001205185">
    <property type="component" value="Unassembled WGS sequence"/>
</dbReference>
<evidence type="ECO:0008006" key="3">
    <source>
        <dbReference type="Google" id="ProtNLM"/>
    </source>
</evidence>
<proteinExistence type="predicted"/>
<dbReference type="SUPFAM" id="SSF69304">
    <property type="entry name" value="Tricorn protease N-terminal domain"/>
    <property type="match status" value="1"/>
</dbReference>
<reference evidence="1 2" key="1">
    <citation type="submission" date="2022-06" db="EMBL/GenBank/DDBJ databases">
        <title>Genomic Encyclopedia of Archaeal and Bacterial Type Strains, Phase II (KMG-II): from individual species to whole genera.</title>
        <authorList>
            <person name="Goeker M."/>
        </authorList>
    </citation>
    <scope>NUCLEOTIDE SEQUENCE [LARGE SCALE GENOMIC DNA]</scope>
    <source>
        <strain evidence="1 2">DSM 44255</strain>
    </source>
</reference>
<name>A0ABT1IDD1_9PSEU</name>
<dbReference type="RefSeq" id="WP_253887598.1">
    <property type="nucleotide sequence ID" value="NZ_BAAAVB010000009.1"/>
</dbReference>
<protein>
    <recommendedName>
        <fullName evidence="3">WD40 repeat protein</fullName>
    </recommendedName>
</protein>
<accession>A0ABT1IDD1</accession>
<keyword evidence="2" id="KW-1185">Reference proteome</keyword>
<evidence type="ECO:0000313" key="1">
    <source>
        <dbReference type="EMBL" id="MCP2270643.1"/>
    </source>
</evidence>
<sequence>MSGMRVLDVDEQERLLIALAGNGAAADPVRLVEVDAKGATREVARVPDLATARYLPGERKVVLQHGTPAQLSLVRVGGKVTPLVGSDDHANELLGVLPGRIVYRTNRKHRLLYSVVIRNVLVGEEQAVYDRGGSVIEAAVSPNSRHIAIRLPRKLVLVDTMPVTEDDHVRLISPEPAERGRRNLRWLPDSTRLTAVEYESDSARLVRFDVGSESWHPVVVSLDPSAHGWTAPDGRRVAIAVGGELSLHQTDNGRFLRSVAVGAEIEDLLWSPNSRAVAVRTVADEVAVVQADSATVRQVSVS</sequence>
<gene>
    <name evidence="1" type="ORF">LV75_003144</name>
</gene>
<dbReference type="EMBL" id="JAMTCO010000007">
    <property type="protein sequence ID" value="MCP2270643.1"/>
    <property type="molecule type" value="Genomic_DNA"/>
</dbReference>